<evidence type="ECO:0000256" key="15">
    <source>
        <dbReference type="ARBA" id="ARBA00022968"/>
    </source>
</evidence>
<feature type="binding site" evidence="23">
    <location>
        <position position="313"/>
    </location>
    <ligand>
        <name>Zn(2+)</name>
        <dbReference type="ChEBI" id="CHEBI:29105"/>
        <note>catalytic</note>
    </ligand>
</feature>
<dbReference type="InterPro" id="IPR042097">
    <property type="entry name" value="Aminopeptidase_N-like_N_sf"/>
</dbReference>
<evidence type="ECO:0000256" key="25">
    <source>
        <dbReference type="RuleBase" id="RU364040"/>
    </source>
</evidence>
<evidence type="ECO:0000259" key="27">
    <source>
        <dbReference type="Pfam" id="PF11838"/>
    </source>
</evidence>
<evidence type="ECO:0000256" key="17">
    <source>
        <dbReference type="ARBA" id="ARBA00023049"/>
    </source>
</evidence>
<evidence type="ECO:0000256" key="12">
    <source>
        <dbReference type="ARBA" id="ARBA00022801"/>
    </source>
</evidence>
<evidence type="ECO:0000256" key="18">
    <source>
        <dbReference type="ARBA" id="ARBA00023136"/>
    </source>
</evidence>
<comment type="cofactor">
    <cofactor evidence="23 25">
        <name>Zn(2+)</name>
        <dbReference type="ChEBI" id="CHEBI:29105"/>
    </cofactor>
    <text evidence="23 25">Binds 1 zinc ion per subunit.</text>
</comment>
<feature type="domain" description="Peptidase M1 membrane alanine aminopeptidase" evidence="26">
    <location>
        <begin position="237"/>
        <end position="459"/>
    </location>
</feature>
<evidence type="ECO:0000256" key="9">
    <source>
        <dbReference type="ARBA" id="ARBA00022670"/>
    </source>
</evidence>
<dbReference type="OrthoDB" id="510539at2759"/>
<dbReference type="CDD" id="cd09601">
    <property type="entry name" value="M1_APN-Q_like"/>
    <property type="match status" value="1"/>
</dbReference>
<dbReference type="InterPro" id="IPR050344">
    <property type="entry name" value="Peptidase_M1_aminopeptidases"/>
</dbReference>
<dbReference type="EMBL" id="OV170221">
    <property type="protein sequence ID" value="CAH0714298.1"/>
    <property type="molecule type" value="Genomic_DNA"/>
</dbReference>
<evidence type="ECO:0000256" key="6">
    <source>
        <dbReference type="ARBA" id="ARBA00022438"/>
    </source>
</evidence>
<dbReference type="GO" id="GO:0004230">
    <property type="term" value="F:glutamyl aminopeptidase activity"/>
    <property type="evidence" value="ECO:0007669"/>
    <property type="project" value="UniProtKB-EC"/>
</dbReference>
<evidence type="ECO:0000256" key="3">
    <source>
        <dbReference type="ARBA" id="ARBA00004609"/>
    </source>
</evidence>
<feature type="site" description="Transition state stabilizer" evidence="24">
    <location>
        <position position="395"/>
    </location>
</feature>
<evidence type="ECO:0000256" key="24">
    <source>
        <dbReference type="PIRSR" id="PIRSR634016-4"/>
    </source>
</evidence>
<comment type="catalytic activity">
    <reaction evidence="1">
        <text>Release of N-terminal glutamate (and to a lesser extent aspartate) from a peptide.</text>
        <dbReference type="EC" id="3.4.11.7"/>
    </reaction>
</comment>
<evidence type="ECO:0000313" key="30">
    <source>
        <dbReference type="Proteomes" id="UP000838878"/>
    </source>
</evidence>
<feature type="binding site" evidence="23">
    <location>
        <position position="309"/>
    </location>
    <ligand>
        <name>Zn(2+)</name>
        <dbReference type="ChEBI" id="CHEBI:29105"/>
        <note>catalytic</note>
    </ligand>
</feature>
<dbReference type="Proteomes" id="UP000838878">
    <property type="component" value="Chromosome 1"/>
</dbReference>
<evidence type="ECO:0000256" key="8">
    <source>
        <dbReference type="ARBA" id="ARBA00022622"/>
    </source>
</evidence>
<comment type="subcellular location">
    <subcellularLocation>
        <location evidence="3">Cell membrane</location>
        <topology evidence="3">Lipid-anchor</topology>
        <topology evidence="3">GPI-anchor</topology>
    </subcellularLocation>
    <subcellularLocation>
        <location evidence="2">Cell membrane</location>
        <topology evidence="2">Single-pass type II membrane protein</topology>
    </subcellularLocation>
</comment>
<dbReference type="PANTHER" id="PTHR11533">
    <property type="entry name" value="PROTEASE M1 ZINC METALLOPROTEASE"/>
    <property type="match status" value="1"/>
</dbReference>
<dbReference type="GO" id="GO:0042277">
    <property type="term" value="F:peptide binding"/>
    <property type="evidence" value="ECO:0007669"/>
    <property type="project" value="TreeGrafter"/>
</dbReference>
<evidence type="ECO:0000256" key="7">
    <source>
        <dbReference type="ARBA" id="ARBA00022475"/>
    </source>
</evidence>
<evidence type="ECO:0000256" key="19">
    <source>
        <dbReference type="ARBA" id="ARBA00023157"/>
    </source>
</evidence>
<evidence type="ECO:0000256" key="5">
    <source>
        <dbReference type="ARBA" id="ARBA00011748"/>
    </source>
</evidence>
<dbReference type="SUPFAM" id="SSF63737">
    <property type="entry name" value="Leukotriene A4 hydrolase N-terminal domain"/>
    <property type="match status" value="1"/>
</dbReference>
<gene>
    <name evidence="29" type="ORF">BINO364_LOCUS1364</name>
</gene>
<keyword evidence="11 23" id="KW-0479">Metal-binding</keyword>
<organism evidence="29 30">
    <name type="scientific">Brenthis ino</name>
    <name type="common">lesser marbled fritillary</name>
    <dbReference type="NCBI Taxonomy" id="405034"/>
    <lineage>
        <taxon>Eukaryota</taxon>
        <taxon>Metazoa</taxon>
        <taxon>Ecdysozoa</taxon>
        <taxon>Arthropoda</taxon>
        <taxon>Hexapoda</taxon>
        <taxon>Insecta</taxon>
        <taxon>Pterygota</taxon>
        <taxon>Neoptera</taxon>
        <taxon>Endopterygota</taxon>
        <taxon>Lepidoptera</taxon>
        <taxon>Glossata</taxon>
        <taxon>Ditrysia</taxon>
        <taxon>Papilionoidea</taxon>
        <taxon>Nymphalidae</taxon>
        <taxon>Heliconiinae</taxon>
        <taxon>Argynnini</taxon>
        <taxon>Brenthis</taxon>
    </lineage>
</organism>
<comment type="similarity">
    <text evidence="4 25">Belongs to the peptidase M1 family.</text>
</comment>
<dbReference type="GO" id="GO:0005737">
    <property type="term" value="C:cytoplasm"/>
    <property type="evidence" value="ECO:0007669"/>
    <property type="project" value="TreeGrafter"/>
</dbReference>
<evidence type="ECO:0000259" key="28">
    <source>
        <dbReference type="Pfam" id="PF17900"/>
    </source>
</evidence>
<dbReference type="Gene3D" id="1.10.390.10">
    <property type="entry name" value="Neutral Protease Domain 2"/>
    <property type="match status" value="1"/>
</dbReference>
<dbReference type="Pfam" id="PF01433">
    <property type="entry name" value="Peptidase_M1"/>
    <property type="match status" value="1"/>
</dbReference>
<dbReference type="Gene3D" id="2.60.40.1910">
    <property type="match status" value="1"/>
</dbReference>
<evidence type="ECO:0000256" key="21">
    <source>
        <dbReference type="ARBA" id="ARBA00023288"/>
    </source>
</evidence>
<keyword evidence="30" id="KW-1185">Reference proteome</keyword>
<evidence type="ECO:0000256" key="2">
    <source>
        <dbReference type="ARBA" id="ARBA00004401"/>
    </source>
</evidence>
<dbReference type="Gene3D" id="2.60.40.1730">
    <property type="entry name" value="tricorn interacting facor f3 domain"/>
    <property type="match status" value="1"/>
</dbReference>
<feature type="binding site" evidence="23">
    <location>
        <position position="332"/>
    </location>
    <ligand>
        <name>Zn(2+)</name>
        <dbReference type="ChEBI" id="CHEBI:29105"/>
        <note>catalytic</note>
    </ligand>
</feature>
<accession>A0A8J9V1P6</accession>
<dbReference type="PRINTS" id="PR00756">
    <property type="entry name" value="ALADIPTASE"/>
</dbReference>
<dbReference type="InterPro" id="IPR027268">
    <property type="entry name" value="Peptidase_M4/M1_CTD_sf"/>
</dbReference>
<feature type="non-terminal residue" evidence="29">
    <location>
        <position position="883"/>
    </location>
</feature>
<keyword evidence="9 25" id="KW-0645">Protease</keyword>
<evidence type="ECO:0000256" key="16">
    <source>
        <dbReference type="ARBA" id="ARBA00022989"/>
    </source>
</evidence>
<feature type="domain" description="ERAP1-like C-terminal" evidence="27">
    <location>
        <begin position="540"/>
        <end position="859"/>
    </location>
</feature>
<feature type="active site" description="Proton acceptor" evidence="22">
    <location>
        <position position="310"/>
    </location>
</feature>
<dbReference type="FunFam" id="1.10.390.10:FF:000016">
    <property type="entry name" value="Glutamyl aminopeptidase"/>
    <property type="match status" value="1"/>
</dbReference>
<dbReference type="InterPro" id="IPR024571">
    <property type="entry name" value="ERAP1-like_C_dom"/>
</dbReference>
<dbReference type="GO" id="GO:0043171">
    <property type="term" value="P:peptide catabolic process"/>
    <property type="evidence" value="ECO:0007669"/>
    <property type="project" value="TreeGrafter"/>
</dbReference>
<protein>
    <recommendedName>
        <fullName evidence="25">Aminopeptidase</fullName>
        <ecNumber evidence="25">3.4.11.-</ecNumber>
    </recommendedName>
</protein>
<keyword evidence="10" id="KW-0812">Transmembrane</keyword>
<dbReference type="GO" id="GO:0008270">
    <property type="term" value="F:zinc ion binding"/>
    <property type="evidence" value="ECO:0007669"/>
    <property type="project" value="UniProtKB-UniRule"/>
</dbReference>
<keyword evidence="15" id="KW-0735">Signal-anchor</keyword>
<reference evidence="29" key="1">
    <citation type="submission" date="2021-12" db="EMBL/GenBank/DDBJ databases">
        <authorList>
            <person name="Martin H S."/>
        </authorList>
    </citation>
    <scope>NUCLEOTIDE SEQUENCE</scope>
</reference>
<dbReference type="AlphaFoldDB" id="A0A8J9V1P6"/>
<dbReference type="Gene3D" id="1.25.50.20">
    <property type="match status" value="1"/>
</dbReference>
<keyword evidence="16" id="KW-1133">Transmembrane helix</keyword>
<dbReference type="InterPro" id="IPR001930">
    <property type="entry name" value="Peptidase_M1"/>
</dbReference>
<dbReference type="GO" id="GO:0070006">
    <property type="term" value="F:metalloaminopeptidase activity"/>
    <property type="evidence" value="ECO:0007669"/>
    <property type="project" value="TreeGrafter"/>
</dbReference>
<dbReference type="Pfam" id="PF17900">
    <property type="entry name" value="Peptidase_M1_N"/>
    <property type="match status" value="1"/>
</dbReference>
<evidence type="ECO:0000256" key="14">
    <source>
        <dbReference type="ARBA" id="ARBA00022837"/>
    </source>
</evidence>
<evidence type="ECO:0000259" key="26">
    <source>
        <dbReference type="Pfam" id="PF01433"/>
    </source>
</evidence>
<dbReference type="GO" id="GO:0005886">
    <property type="term" value="C:plasma membrane"/>
    <property type="evidence" value="ECO:0007669"/>
    <property type="project" value="UniProtKB-SubCell"/>
</dbReference>
<evidence type="ECO:0000256" key="10">
    <source>
        <dbReference type="ARBA" id="ARBA00022692"/>
    </source>
</evidence>
<keyword evidence="12 25" id="KW-0378">Hydrolase</keyword>
<keyword evidence="19" id="KW-1015">Disulfide bond</keyword>
<evidence type="ECO:0000256" key="13">
    <source>
        <dbReference type="ARBA" id="ARBA00022833"/>
    </source>
</evidence>
<dbReference type="FunFam" id="2.60.40.1910:FF:000003">
    <property type="entry name" value="Aminopeptidase"/>
    <property type="match status" value="1"/>
</dbReference>
<dbReference type="EC" id="3.4.11.-" evidence="25"/>
<evidence type="ECO:0000256" key="11">
    <source>
        <dbReference type="ARBA" id="ARBA00022723"/>
    </source>
</evidence>
<dbReference type="FunFam" id="2.60.40.1730:FF:000012">
    <property type="entry name" value="Aminopeptidase N"/>
    <property type="match status" value="1"/>
</dbReference>
<proteinExistence type="inferred from homology"/>
<keyword evidence="7" id="KW-1003">Cell membrane</keyword>
<keyword evidence="21" id="KW-0449">Lipoprotein</keyword>
<dbReference type="GO" id="GO:0005615">
    <property type="term" value="C:extracellular space"/>
    <property type="evidence" value="ECO:0007669"/>
    <property type="project" value="TreeGrafter"/>
</dbReference>
<dbReference type="InterPro" id="IPR014782">
    <property type="entry name" value="Peptidase_M1_dom"/>
</dbReference>
<evidence type="ECO:0000256" key="23">
    <source>
        <dbReference type="PIRSR" id="PIRSR634016-3"/>
    </source>
</evidence>
<dbReference type="FunFam" id="1.25.50.20:FF:000001">
    <property type="entry name" value="Aminopeptidase"/>
    <property type="match status" value="1"/>
</dbReference>
<dbReference type="GO" id="GO:0098552">
    <property type="term" value="C:side of membrane"/>
    <property type="evidence" value="ECO:0007669"/>
    <property type="project" value="UniProtKB-KW"/>
</dbReference>
<evidence type="ECO:0000256" key="20">
    <source>
        <dbReference type="ARBA" id="ARBA00023180"/>
    </source>
</evidence>
<dbReference type="Pfam" id="PF11838">
    <property type="entry name" value="ERAP1_C"/>
    <property type="match status" value="1"/>
</dbReference>
<dbReference type="GO" id="GO:0006508">
    <property type="term" value="P:proteolysis"/>
    <property type="evidence" value="ECO:0007669"/>
    <property type="project" value="UniProtKB-KW"/>
</dbReference>
<dbReference type="SUPFAM" id="SSF55486">
    <property type="entry name" value="Metalloproteases ('zincins'), catalytic domain"/>
    <property type="match status" value="1"/>
</dbReference>
<dbReference type="InterPro" id="IPR034016">
    <property type="entry name" value="M1_APN-typ"/>
</dbReference>
<evidence type="ECO:0000313" key="29">
    <source>
        <dbReference type="EMBL" id="CAH0714298.1"/>
    </source>
</evidence>
<keyword evidence="17 25" id="KW-0482">Metalloprotease</keyword>
<feature type="domain" description="Aminopeptidase N-like N-terminal" evidence="28">
    <location>
        <begin position="19"/>
        <end position="197"/>
    </location>
</feature>
<keyword evidence="18" id="KW-0472">Membrane</keyword>
<evidence type="ECO:0000256" key="22">
    <source>
        <dbReference type="PIRSR" id="PIRSR634016-1"/>
    </source>
</evidence>
<dbReference type="PANTHER" id="PTHR11533:SF276">
    <property type="entry name" value="GLUTAMYL AMINOPEPTIDASE"/>
    <property type="match status" value="1"/>
</dbReference>
<sequence>MENSHKIKLSERLSSLVCPRHYQLYLKPNLETGLFHGEVKIDINVKEDKQFLALHTKFLDINNVKLCKNDVEISVSKYLEVKSLEQLLIQFDKITSGNYQLKIKFSGNLTRNIVGFYLSHLKNKGAMVASKFQPTYARQAFPCFDEPEFKATYNITLVKPLDYVALSNMNEVSKVIDTSTNTEAVTFATSVPMSTYLACFVICNFDYKEVKVNTNGIGSNFNLRSFAQKDQTHKIDFAQDIGKRVTEYYIQYYEVPFPLPKLDMIAIPDYVSGATEHWGLITYRETSFLIDEATASSRNKISVANTVAHELAHMWFGNLVTMKWWDEVWLNEGFASYMQVKSLNAVEPSWTMLDQFLTKTLHSVLVTDAKLSSHPIVQTVETPDQITAIFDSISYNKGASVLRMLEGFIGDENFRKGVSDYLKKYKFGNTVTKDLLSCLEPYFKKDNPNLNLSYIMDTWTRQMGYPLLSVQSGEKANTYVITQKRFLIDLEAAVQQQSEFKYRWFVPVTYKTNKATTESILWFPDSSDSVTLSLEDGEKWIKINNNQVGYYRVNYPEGMWQELTEQLKNNTAQLTISDRSNLLDDAFALAEAKVIPYEIALNLSTYLIVENDFVPWETATVIFDKLSHDLLNTMAYDYLQKYIQHLIKPLYTKQSWERTSLTIIESLLRARMLSLAAKYQLPDAEKKVRNIFLSWLNSPDKTDIEPDLRDVIYYHGMKAATQEEWNKLWEIYLKEEDVQEQSKIRSALSAPRDIEILKRYLLLAWDENNIRSQDYLNVLSFISSNPSGTALVWDNVRENWPKLVERFTLNSRYLGSLIPSITSSFNTESLLKEMQVFFEKFPEAGAGELSRVRAIENVQNNIKWANSYQNVVSSWLEQQMKKI</sequence>
<keyword evidence="6 25" id="KW-0031">Aminopeptidase</keyword>
<dbReference type="InterPro" id="IPR045357">
    <property type="entry name" value="Aminopeptidase_N-like_N"/>
</dbReference>
<name>A0A8J9V1P6_9NEOP</name>
<keyword evidence="13 23" id="KW-0862">Zinc</keyword>
<evidence type="ECO:0000256" key="4">
    <source>
        <dbReference type="ARBA" id="ARBA00010136"/>
    </source>
</evidence>
<evidence type="ECO:0000256" key="1">
    <source>
        <dbReference type="ARBA" id="ARBA00001703"/>
    </source>
</evidence>
<comment type="subunit">
    <text evidence="5">Homodimer; disulfide-linked.</text>
</comment>
<keyword evidence="8" id="KW-0336">GPI-anchor</keyword>
<keyword evidence="14" id="KW-0106">Calcium</keyword>
<keyword evidence="20" id="KW-0325">Glycoprotein</keyword>